<accession>A0A5B7JKZ9</accession>
<organism evidence="1 2">
    <name type="scientific">Portunus trituberculatus</name>
    <name type="common">Swimming crab</name>
    <name type="synonym">Neptunus trituberculatus</name>
    <dbReference type="NCBI Taxonomy" id="210409"/>
    <lineage>
        <taxon>Eukaryota</taxon>
        <taxon>Metazoa</taxon>
        <taxon>Ecdysozoa</taxon>
        <taxon>Arthropoda</taxon>
        <taxon>Crustacea</taxon>
        <taxon>Multicrustacea</taxon>
        <taxon>Malacostraca</taxon>
        <taxon>Eumalacostraca</taxon>
        <taxon>Eucarida</taxon>
        <taxon>Decapoda</taxon>
        <taxon>Pleocyemata</taxon>
        <taxon>Brachyura</taxon>
        <taxon>Eubrachyura</taxon>
        <taxon>Portunoidea</taxon>
        <taxon>Portunidae</taxon>
        <taxon>Portuninae</taxon>
        <taxon>Portunus</taxon>
    </lineage>
</organism>
<dbReference type="AlphaFoldDB" id="A0A5B7JKZ9"/>
<sequence length="217" mass="23796">MSCVCIPFVFSLSLSLSLSLSSFCGIFHSSFSSLFFSLFLFLLPLSKFSYSSLPSSSNTTISPSISSYHLFYLSPTPPPPPPPPPLHNHSIQLSIQILFTNVSSVLSFHSAFRLLPCLASPHLTRQSASQPASQPQTQAPLPDPSLYTTGQVAYPCPLKSQNRWCPDVCQKGEMGEEAGREVQRGFRVGCLGGVVRKMERKEERAVIVRSIALKGWS</sequence>
<comment type="caution">
    <text evidence="1">The sequence shown here is derived from an EMBL/GenBank/DDBJ whole genome shotgun (WGS) entry which is preliminary data.</text>
</comment>
<dbReference type="Proteomes" id="UP000324222">
    <property type="component" value="Unassembled WGS sequence"/>
</dbReference>
<keyword evidence="2" id="KW-1185">Reference proteome</keyword>
<name>A0A5B7JKZ9_PORTR</name>
<dbReference type="EMBL" id="VSRR010101587">
    <property type="protein sequence ID" value="MPC95275.1"/>
    <property type="molecule type" value="Genomic_DNA"/>
</dbReference>
<evidence type="ECO:0000313" key="1">
    <source>
        <dbReference type="EMBL" id="MPC95275.1"/>
    </source>
</evidence>
<gene>
    <name evidence="1" type="ORF">E2C01_090477</name>
</gene>
<protein>
    <submittedName>
        <fullName evidence="1">Uncharacterized protein</fullName>
    </submittedName>
</protein>
<evidence type="ECO:0000313" key="2">
    <source>
        <dbReference type="Proteomes" id="UP000324222"/>
    </source>
</evidence>
<proteinExistence type="predicted"/>
<reference evidence="1 2" key="1">
    <citation type="submission" date="2019-05" db="EMBL/GenBank/DDBJ databases">
        <title>Another draft genome of Portunus trituberculatus and its Hox gene families provides insights of decapod evolution.</title>
        <authorList>
            <person name="Jeong J.-H."/>
            <person name="Song I."/>
            <person name="Kim S."/>
            <person name="Choi T."/>
            <person name="Kim D."/>
            <person name="Ryu S."/>
            <person name="Kim W."/>
        </authorList>
    </citation>
    <scope>NUCLEOTIDE SEQUENCE [LARGE SCALE GENOMIC DNA]</scope>
    <source>
        <tissue evidence="1">Muscle</tissue>
    </source>
</reference>